<dbReference type="InterPro" id="IPR039425">
    <property type="entry name" value="RNA_pol_sigma-70-like"/>
</dbReference>
<dbReference type="OrthoDB" id="9795666at2"/>
<dbReference type="InterPro" id="IPR014284">
    <property type="entry name" value="RNA_pol_sigma-70_dom"/>
</dbReference>
<keyword evidence="8" id="KW-1185">Reference proteome</keyword>
<feature type="domain" description="RNA polymerase sigma factor 70 region 4 type 2" evidence="6">
    <location>
        <begin position="121"/>
        <end position="173"/>
    </location>
</feature>
<comment type="similarity">
    <text evidence="1">Belongs to the sigma-70 factor family. ECF subfamily.</text>
</comment>
<dbReference type="Proteomes" id="UP000235826">
    <property type="component" value="Chromosome"/>
</dbReference>
<keyword evidence="3" id="KW-0731">Sigma factor</keyword>
<dbReference type="SUPFAM" id="SSF88946">
    <property type="entry name" value="Sigma2 domain of RNA polymerase sigma factors"/>
    <property type="match status" value="1"/>
</dbReference>
<dbReference type="Gene3D" id="1.10.1740.10">
    <property type="match status" value="1"/>
</dbReference>
<gene>
    <name evidence="7" type="ORF">C1H87_21430</name>
</gene>
<dbReference type="KEGG" id="fek:C1H87_21430"/>
<organism evidence="7 8">
    <name type="scientific">Flavivirga eckloniae</name>
    <dbReference type="NCBI Taxonomy" id="1803846"/>
    <lineage>
        <taxon>Bacteria</taxon>
        <taxon>Pseudomonadati</taxon>
        <taxon>Bacteroidota</taxon>
        <taxon>Flavobacteriia</taxon>
        <taxon>Flavobacteriales</taxon>
        <taxon>Flavobacteriaceae</taxon>
        <taxon>Flavivirga</taxon>
    </lineage>
</organism>
<dbReference type="InterPro" id="IPR013249">
    <property type="entry name" value="RNA_pol_sigma70_r4_t2"/>
</dbReference>
<dbReference type="EMBL" id="CP025791">
    <property type="protein sequence ID" value="AUP81136.1"/>
    <property type="molecule type" value="Genomic_DNA"/>
</dbReference>
<dbReference type="Pfam" id="PF08281">
    <property type="entry name" value="Sigma70_r4_2"/>
    <property type="match status" value="1"/>
</dbReference>
<dbReference type="PANTHER" id="PTHR43133:SF8">
    <property type="entry name" value="RNA POLYMERASE SIGMA FACTOR HI_1459-RELATED"/>
    <property type="match status" value="1"/>
</dbReference>
<keyword evidence="5" id="KW-0804">Transcription</keyword>
<evidence type="ECO:0000256" key="1">
    <source>
        <dbReference type="ARBA" id="ARBA00010641"/>
    </source>
</evidence>
<dbReference type="InterPro" id="IPR013324">
    <property type="entry name" value="RNA_pol_sigma_r3/r4-like"/>
</dbReference>
<evidence type="ECO:0000313" key="7">
    <source>
        <dbReference type="EMBL" id="AUP81136.1"/>
    </source>
</evidence>
<keyword evidence="4" id="KW-0238">DNA-binding</keyword>
<protein>
    <submittedName>
        <fullName evidence="7">RNA polymerase subunit sigma-24</fullName>
    </submittedName>
</protein>
<evidence type="ECO:0000256" key="2">
    <source>
        <dbReference type="ARBA" id="ARBA00023015"/>
    </source>
</evidence>
<evidence type="ECO:0000256" key="5">
    <source>
        <dbReference type="ARBA" id="ARBA00023163"/>
    </source>
</evidence>
<dbReference type="InterPro" id="IPR013325">
    <property type="entry name" value="RNA_pol_sigma_r2"/>
</dbReference>
<proteinExistence type="inferred from homology"/>
<accession>A0A2K9PVN1</accession>
<dbReference type="GO" id="GO:0016987">
    <property type="term" value="F:sigma factor activity"/>
    <property type="evidence" value="ECO:0007669"/>
    <property type="project" value="UniProtKB-KW"/>
</dbReference>
<evidence type="ECO:0000313" key="8">
    <source>
        <dbReference type="Proteomes" id="UP000235826"/>
    </source>
</evidence>
<evidence type="ECO:0000256" key="4">
    <source>
        <dbReference type="ARBA" id="ARBA00023125"/>
    </source>
</evidence>
<dbReference type="InterPro" id="IPR036388">
    <property type="entry name" value="WH-like_DNA-bd_sf"/>
</dbReference>
<dbReference type="Gene3D" id="1.10.10.10">
    <property type="entry name" value="Winged helix-like DNA-binding domain superfamily/Winged helix DNA-binding domain"/>
    <property type="match status" value="1"/>
</dbReference>
<dbReference type="AlphaFoldDB" id="A0A2K9PVN1"/>
<dbReference type="PANTHER" id="PTHR43133">
    <property type="entry name" value="RNA POLYMERASE ECF-TYPE SIGMA FACTO"/>
    <property type="match status" value="1"/>
</dbReference>
<evidence type="ECO:0000256" key="3">
    <source>
        <dbReference type="ARBA" id="ARBA00023082"/>
    </source>
</evidence>
<dbReference type="RefSeq" id="WP_102757779.1">
    <property type="nucleotide sequence ID" value="NZ_CP025791.1"/>
</dbReference>
<dbReference type="NCBIfam" id="TIGR02937">
    <property type="entry name" value="sigma70-ECF"/>
    <property type="match status" value="1"/>
</dbReference>
<keyword evidence="2" id="KW-0805">Transcription regulation</keyword>
<dbReference type="GO" id="GO:0003677">
    <property type="term" value="F:DNA binding"/>
    <property type="evidence" value="ECO:0007669"/>
    <property type="project" value="UniProtKB-KW"/>
</dbReference>
<dbReference type="CDD" id="cd06171">
    <property type="entry name" value="Sigma70_r4"/>
    <property type="match status" value="1"/>
</dbReference>
<dbReference type="GO" id="GO:0006352">
    <property type="term" value="P:DNA-templated transcription initiation"/>
    <property type="evidence" value="ECO:0007669"/>
    <property type="project" value="InterPro"/>
</dbReference>
<name>A0A2K9PVN1_9FLAO</name>
<reference evidence="7 8" key="1">
    <citation type="submission" date="2018-01" db="EMBL/GenBank/DDBJ databases">
        <title>Complete genome sequence of Flavivirga eckloniae ECD14 isolated from seaweed Ecklonia cava.</title>
        <authorList>
            <person name="Lee J.H."/>
            <person name="Baik K.S."/>
            <person name="Seong C.N."/>
        </authorList>
    </citation>
    <scope>NUCLEOTIDE SEQUENCE [LARGE SCALE GENOMIC DNA]</scope>
    <source>
        <strain evidence="7 8">ECD14</strain>
    </source>
</reference>
<dbReference type="SUPFAM" id="SSF88659">
    <property type="entry name" value="Sigma3 and sigma4 domains of RNA polymerase sigma factors"/>
    <property type="match status" value="1"/>
</dbReference>
<evidence type="ECO:0000259" key="6">
    <source>
        <dbReference type="Pfam" id="PF08281"/>
    </source>
</evidence>
<sequence>MNSEQRKIDKQLVLEYQSGNKSAMVVLVKRWHKLFCEKAFYILKDADAAKDIAQDSWNIIMDKICNLNNPESFGSWGMRIVYTKSIDLIKAKNRKLSELESYKYEQDILDVQDDDNESLKRKLLHTVKKLPDNQQAVIKLFYVEDYSLKEISAILNISVGTAKSRLFHAREKLKETLKYRNYED</sequence>